<reference evidence="3" key="1">
    <citation type="submission" date="2017-01" db="EMBL/GenBank/DDBJ databases">
        <title>Comparative genomics of anhydrobiosis in the tardigrade Hypsibius dujardini.</title>
        <authorList>
            <person name="Yoshida Y."/>
            <person name="Koutsovoulos G."/>
            <person name="Laetsch D."/>
            <person name="Stevens L."/>
            <person name="Kumar S."/>
            <person name="Horikawa D."/>
            <person name="Ishino K."/>
            <person name="Komine S."/>
            <person name="Tomita M."/>
            <person name="Blaxter M."/>
            <person name="Arakawa K."/>
        </authorList>
    </citation>
    <scope>NUCLEOTIDE SEQUENCE [LARGE SCALE GENOMIC DNA]</scope>
    <source>
        <strain evidence="3">Z151</strain>
    </source>
</reference>
<dbReference type="EMBL" id="MTYJ01000051">
    <property type="protein sequence ID" value="OQV18287.1"/>
    <property type="molecule type" value="Genomic_DNA"/>
</dbReference>
<feature type="transmembrane region" description="Helical" evidence="1">
    <location>
        <begin position="189"/>
        <end position="210"/>
    </location>
</feature>
<evidence type="ECO:0008006" key="4">
    <source>
        <dbReference type="Google" id="ProtNLM"/>
    </source>
</evidence>
<feature type="transmembrane region" description="Helical" evidence="1">
    <location>
        <begin position="363"/>
        <end position="386"/>
    </location>
</feature>
<feature type="transmembrane region" description="Helical" evidence="1">
    <location>
        <begin position="126"/>
        <end position="152"/>
    </location>
</feature>
<feature type="transmembrane region" description="Helical" evidence="1">
    <location>
        <begin position="82"/>
        <end position="106"/>
    </location>
</feature>
<keyword evidence="1" id="KW-1133">Transmembrane helix</keyword>
<dbReference type="Proteomes" id="UP000192578">
    <property type="component" value="Unassembled WGS sequence"/>
</dbReference>
<sequence length="471" mass="53722">MCCDLSLKHSHDSCDFSTPLAKEVDAERFLAPLTRCLHYLGWLDYLPKPQRQRKDPEQDPPEGREAISSGKIGATLLKAVRVGYLVVIWTWTVVISINSFCMSLMPEKEPNNSHNPVNDSIPHGNVVITLLELMPFAFISIRNAGVLTLFTVNAQHILIGIQTCDIIRRRLHTLLGQGVTFERYVKRPVVYILLSVVIVVLFEVHEWSVWFNTYDGLEVIWDFRPFPVKTTQLQYAYFWWAFTSIPFMLAQLTLCVPVMFAYVLRRFVRTINKELGLLSTKASQCRRDEEKLEKLSAKLSHLRTAHYEVSQLTVQLDSAVNGMLIVQFLFDIVVLFGFVGLLVNAKDSPGSPGGTGRVPVLEWTFYIPASFMWFFILLFVYCFPMIHLSEEGEKTHALVHAMTFASPALFQCCALLASYLTVLTEILDRHYGTMELRRAIANLTEMIQHDRGALLPSHQPHTAVLQEETFH</sequence>
<dbReference type="AlphaFoldDB" id="A0A1W0WSY4"/>
<evidence type="ECO:0000256" key="1">
    <source>
        <dbReference type="SAM" id="Phobius"/>
    </source>
</evidence>
<organism evidence="2 3">
    <name type="scientific">Hypsibius exemplaris</name>
    <name type="common">Freshwater tardigrade</name>
    <dbReference type="NCBI Taxonomy" id="2072580"/>
    <lineage>
        <taxon>Eukaryota</taxon>
        <taxon>Metazoa</taxon>
        <taxon>Ecdysozoa</taxon>
        <taxon>Tardigrada</taxon>
        <taxon>Eutardigrada</taxon>
        <taxon>Parachela</taxon>
        <taxon>Hypsibioidea</taxon>
        <taxon>Hypsibiidae</taxon>
        <taxon>Hypsibius</taxon>
    </lineage>
</organism>
<keyword evidence="1" id="KW-0472">Membrane</keyword>
<keyword evidence="3" id="KW-1185">Reference proteome</keyword>
<feature type="transmembrane region" description="Helical" evidence="1">
    <location>
        <begin position="398"/>
        <end position="420"/>
    </location>
</feature>
<evidence type="ECO:0000313" key="3">
    <source>
        <dbReference type="Proteomes" id="UP000192578"/>
    </source>
</evidence>
<gene>
    <name evidence="2" type="ORF">BV898_07683</name>
</gene>
<dbReference type="OrthoDB" id="5800391at2759"/>
<feature type="transmembrane region" description="Helical" evidence="1">
    <location>
        <begin position="237"/>
        <end position="264"/>
    </location>
</feature>
<keyword evidence="1" id="KW-0812">Transmembrane</keyword>
<feature type="transmembrane region" description="Helical" evidence="1">
    <location>
        <begin position="324"/>
        <end position="343"/>
    </location>
</feature>
<evidence type="ECO:0000313" key="2">
    <source>
        <dbReference type="EMBL" id="OQV18287.1"/>
    </source>
</evidence>
<accession>A0A1W0WSY4</accession>
<proteinExistence type="predicted"/>
<protein>
    <recommendedName>
        <fullName evidence="4">Odorant receptor</fullName>
    </recommendedName>
</protein>
<comment type="caution">
    <text evidence="2">The sequence shown here is derived from an EMBL/GenBank/DDBJ whole genome shotgun (WGS) entry which is preliminary data.</text>
</comment>
<name>A0A1W0WSY4_HYPEX</name>